<sequence>MLMKAVYNATGARSSIYPNDYSYIAIPMRSVRAVLSAFRPEPQGSDLSGDISARRLWYMFREYNPRCACSLIRLSSPRSMDIVGVVTLEDVSYALPSHRLGDEIMRADLMLDDIAEITGNLWGIDTRSPSDASGKAHAETLEEDGGIEMTLIEPQTKQIFKRSWGGTFGMEDWPVSSIKAFAVWF</sequence>
<reference evidence="1 2" key="1">
    <citation type="submission" date="2006-10" db="EMBL/GenBank/DDBJ databases">
        <title>Complete sequence of Methanosaeta thermophila PT.</title>
        <authorList>
            <consortium name="US DOE Joint Genome Institute"/>
            <person name="Copeland A."/>
            <person name="Lucas S."/>
            <person name="Lapidus A."/>
            <person name="Barry K."/>
            <person name="Detter J.C."/>
            <person name="Glavina del Rio T."/>
            <person name="Hammon N."/>
            <person name="Israni S."/>
            <person name="Pitluck S."/>
            <person name="Chain P."/>
            <person name="Malfatti S."/>
            <person name="Shin M."/>
            <person name="Vergez L."/>
            <person name="Schmutz J."/>
            <person name="Larimer F."/>
            <person name="Land M."/>
            <person name="Hauser L."/>
            <person name="Kyrpides N."/>
            <person name="Kim E."/>
            <person name="Smith K.S."/>
            <person name="Ingram-Smith C."/>
            <person name="Richardson P."/>
        </authorList>
    </citation>
    <scope>NUCLEOTIDE SEQUENCE [LARGE SCALE GENOMIC DNA]</scope>
    <source>
        <strain evidence="2">DSM 6194 / JCM 14653 / NBRC 101360 / PT</strain>
    </source>
</reference>
<dbReference type="AlphaFoldDB" id="A0B989"/>
<organism evidence="1 2">
    <name type="scientific">Methanothrix thermoacetophila (strain DSM 6194 / JCM 14653 / NBRC 101360 / PT)</name>
    <name type="common">Methanosaeta thermophila</name>
    <dbReference type="NCBI Taxonomy" id="349307"/>
    <lineage>
        <taxon>Archaea</taxon>
        <taxon>Methanobacteriati</taxon>
        <taxon>Methanobacteriota</taxon>
        <taxon>Stenosarchaea group</taxon>
        <taxon>Methanomicrobia</taxon>
        <taxon>Methanotrichales</taxon>
        <taxon>Methanotrichaceae</taxon>
        <taxon>Methanothrix</taxon>
    </lineage>
</organism>
<gene>
    <name evidence="1" type="ordered locus">Mthe_1491</name>
</gene>
<proteinExistence type="predicted"/>
<evidence type="ECO:0000313" key="1">
    <source>
        <dbReference type="EMBL" id="ABK15263.1"/>
    </source>
</evidence>
<keyword evidence="2" id="KW-1185">Reference proteome</keyword>
<dbReference type="KEGG" id="mtp:Mthe_1491"/>
<accession>A0B989</accession>
<dbReference type="EMBL" id="CP000477">
    <property type="protein sequence ID" value="ABK15263.1"/>
    <property type="molecule type" value="Genomic_DNA"/>
</dbReference>
<dbReference type="HOGENOM" id="CLU_1458222_0_0_2"/>
<evidence type="ECO:0000313" key="2">
    <source>
        <dbReference type="Proteomes" id="UP000000674"/>
    </source>
</evidence>
<protein>
    <submittedName>
        <fullName evidence="1">Uncharacterized protein</fullName>
    </submittedName>
</protein>
<dbReference type="Proteomes" id="UP000000674">
    <property type="component" value="Chromosome"/>
</dbReference>
<name>A0B989_METTP</name>